<dbReference type="Gene3D" id="3.40.50.720">
    <property type="entry name" value="NAD(P)-binding Rossmann-like Domain"/>
    <property type="match status" value="1"/>
</dbReference>
<protein>
    <submittedName>
        <fullName evidence="3">Potassium transporter TrkA</fullName>
    </submittedName>
</protein>
<dbReference type="KEGG" id="avu:BK816_04690"/>
<dbReference type="EMBL" id="CP017812">
    <property type="protein sequence ID" value="AOZ72673.1"/>
    <property type="molecule type" value="Genomic_DNA"/>
</dbReference>
<dbReference type="Proteomes" id="UP000176288">
    <property type="component" value="Chromosome"/>
</dbReference>
<dbReference type="GO" id="GO:0008324">
    <property type="term" value="F:monoatomic cation transmembrane transporter activity"/>
    <property type="evidence" value="ECO:0007669"/>
    <property type="project" value="InterPro"/>
</dbReference>
<organism evidence="3 4">
    <name type="scientific">Boudabousia tangfeifanii</name>
    <dbReference type="NCBI Taxonomy" id="1912795"/>
    <lineage>
        <taxon>Bacteria</taxon>
        <taxon>Bacillati</taxon>
        <taxon>Actinomycetota</taxon>
        <taxon>Actinomycetes</taxon>
        <taxon>Actinomycetales</taxon>
        <taxon>Actinomycetaceae</taxon>
        <taxon>Boudabousia</taxon>
    </lineage>
</organism>
<dbReference type="InterPro" id="IPR050721">
    <property type="entry name" value="Trk_Ktr_HKT_K-transport"/>
</dbReference>
<dbReference type="STRING" id="1912795.BK816_04690"/>
<name>A0A1D9MKH0_9ACTO</name>
<dbReference type="PROSITE" id="PS51202">
    <property type="entry name" value="RCK_C"/>
    <property type="match status" value="1"/>
</dbReference>
<dbReference type="PROSITE" id="PS51201">
    <property type="entry name" value="RCK_N"/>
    <property type="match status" value="1"/>
</dbReference>
<dbReference type="AlphaFoldDB" id="A0A1D9MKH0"/>
<keyword evidence="4" id="KW-1185">Reference proteome</keyword>
<evidence type="ECO:0000313" key="4">
    <source>
        <dbReference type="Proteomes" id="UP000176288"/>
    </source>
</evidence>
<dbReference type="OrthoDB" id="3208998at2"/>
<gene>
    <name evidence="3" type="ORF">BK816_04690</name>
</gene>
<evidence type="ECO:0000259" key="2">
    <source>
        <dbReference type="PROSITE" id="PS51202"/>
    </source>
</evidence>
<dbReference type="InterPro" id="IPR006037">
    <property type="entry name" value="RCK_C"/>
</dbReference>
<sequence length="221" mass="24682">MHFVIMGAGRVGSSLASQLDQMGHSVAVIDRDSDAFRRLPANFNGRRVTGLGFDRDSLRQAGIEEAYAFAAVSNGDNSNIIAARVVRETFGVERVVARIYDPQRAVLYQRLGIPTVGTVKYTTSEMLQRMIPSESDVIFNDAPSDMQIVHEEVNEEWTGIRITEFEREFGTKVAFLRRLSEGVIPDELTVFQEGDEVFFAVHESARVAAVRGLQRTPQKED</sequence>
<reference evidence="3 4" key="1">
    <citation type="submission" date="2016-10" db="EMBL/GenBank/DDBJ databases">
        <title>Actinomyces aegypiusis sp. nov., isolated from the Aegypius monachus in Qinghai Tibet Plateau China.</title>
        <authorList>
            <person name="Wang Y."/>
        </authorList>
    </citation>
    <scope>NUCLEOTIDE SEQUENCE [LARGE SCALE GENOMIC DNA]</scope>
    <source>
        <strain evidence="3 4">VUL4_3</strain>
    </source>
</reference>
<dbReference type="Pfam" id="PF02254">
    <property type="entry name" value="TrkA_N"/>
    <property type="match status" value="1"/>
</dbReference>
<dbReference type="InterPro" id="IPR036721">
    <property type="entry name" value="RCK_C_sf"/>
</dbReference>
<feature type="domain" description="RCK C-terminal" evidence="2">
    <location>
        <begin position="136"/>
        <end position="216"/>
    </location>
</feature>
<dbReference type="InterPro" id="IPR003148">
    <property type="entry name" value="RCK_N"/>
</dbReference>
<accession>A0A1D9MKH0</accession>
<proteinExistence type="predicted"/>
<dbReference type="GO" id="GO:0006813">
    <property type="term" value="P:potassium ion transport"/>
    <property type="evidence" value="ECO:0007669"/>
    <property type="project" value="InterPro"/>
</dbReference>
<dbReference type="PANTHER" id="PTHR43833:SF8">
    <property type="entry name" value="TRK SYSTEM POTASSIUM UPTAKE PROTEIN TRKA"/>
    <property type="match status" value="1"/>
</dbReference>
<dbReference type="InterPro" id="IPR036291">
    <property type="entry name" value="NAD(P)-bd_dom_sf"/>
</dbReference>
<dbReference type="RefSeq" id="WP_071164139.1">
    <property type="nucleotide sequence ID" value="NZ_CP017812.1"/>
</dbReference>
<dbReference type="SUPFAM" id="SSF51735">
    <property type="entry name" value="NAD(P)-binding Rossmann-fold domains"/>
    <property type="match status" value="1"/>
</dbReference>
<evidence type="ECO:0000313" key="3">
    <source>
        <dbReference type="EMBL" id="AOZ72673.1"/>
    </source>
</evidence>
<feature type="domain" description="RCK N-terminal" evidence="1">
    <location>
        <begin position="1"/>
        <end position="118"/>
    </location>
</feature>
<dbReference type="PANTHER" id="PTHR43833">
    <property type="entry name" value="POTASSIUM CHANNEL PROTEIN 2-RELATED-RELATED"/>
    <property type="match status" value="1"/>
</dbReference>
<dbReference type="Gene3D" id="3.30.70.1450">
    <property type="entry name" value="Regulator of K+ conductance, C-terminal domain"/>
    <property type="match status" value="1"/>
</dbReference>
<evidence type="ECO:0000259" key="1">
    <source>
        <dbReference type="PROSITE" id="PS51201"/>
    </source>
</evidence>